<evidence type="ECO:0000256" key="1">
    <source>
        <dbReference type="ARBA" id="ARBA00022490"/>
    </source>
</evidence>
<evidence type="ECO:0000256" key="6">
    <source>
        <dbReference type="HAMAP-Rule" id="MF_00167"/>
    </source>
</evidence>
<proteinExistence type="inferred from homology"/>
<protein>
    <recommendedName>
        <fullName evidence="6">Translational regulator CsrA</fullName>
    </recommendedName>
</protein>
<comment type="similarity">
    <text evidence="6">Belongs to the CsrA/RsmA family.</text>
</comment>
<dbReference type="NCBIfam" id="NF002469">
    <property type="entry name" value="PRK01712.1"/>
    <property type="match status" value="1"/>
</dbReference>
<evidence type="ECO:0000256" key="3">
    <source>
        <dbReference type="ARBA" id="ARBA00022795"/>
    </source>
</evidence>
<sequence length="73" mass="8231">MLALTRKTGDAIMINNNIEITVLEVRGDQVKLGISAPKEVTIYRKEVYLEIQKENEAAQQISMDDVEALKNLL</sequence>
<dbReference type="AlphaFoldDB" id="A0A1G5RXW9"/>
<dbReference type="Gene3D" id="2.60.40.4380">
    <property type="entry name" value="Translational regulator CsrA"/>
    <property type="match status" value="1"/>
</dbReference>
<dbReference type="GO" id="GO:0005829">
    <property type="term" value="C:cytosol"/>
    <property type="evidence" value="ECO:0007669"/>
    <property type="project" value="TreeGrafter"/>
</dbReference>
<keyword evidence="1 6" id="KW-0963">Cytoplasm</keyword>
<dbReference type="SUPFAM" id="SSF117130">
    <property type="entry name" value="CsrA-like"/>
    <property type="match status" value="1"/>
</dbReference>
<comment type="subunit">
    <text evidence="6">Homodimer; the beta-strands of each monomer intercalate to form a hydrophobic core, while the alpha-helices form wings that extend away from the core.</text>
</comment>
<organism evidence="7 8">
    <name type="scientific">Pseudobutyrivibrio xylanivorans</name>
    <dbReference type="NCBI Taxonomy" id="185007"/>
    <lineage>
        <taxon>Bacteria</taxon>
        <taxon>Bacillati</taxon>
        <taxon>Bacillota</taxon>
        <taxon>Clostridia</taxon>
        <taxon>Lachnospirales</taxon>
        <taxon>Lachnospiraceae</taxon>
        <taxon>Pseudobutyrivibrio</taxon>
    </lineage>
</organism>
<reference evidence="7 8" key="1">
    <citation type="submission" date="2016-10" db="EMBL/GenBank/DDBJ databases">
        <authorList>
            <person name="de Groot N.N."/>
        </authorList>
    </citation>
    <scope>NUCLEOTIDE SEQUENCE [LARGE SCALE GENOMIC DNA]</scope>
    <source>
        <strain evidence="7 8">DSM 10317</strain>
    </source>
</reference>
<dbReference type="GO" id="GO:0006402">
    <property type="term" value="P:mRNA catabolic process"/>
    <property type="evidence" value="ECO:0007669"/>
    <property type="project" value="InterPro"/>
</dbReference>
<dbReference type="GO" id="GO:0045947">
    <property type="term" value="P:negative regulation of translational initiation"/>
    <property type="evidence" value="ECO:0007669"/>
    <property type="project" value="UniProtKB-UniRule"/>
</dbReference>
<evidence type="ECO:0000313" key="8">
    <source>
        <dbReference type="Proteomes" id="UP000199428"/>
    </source>
</evidence>
<evidence type="ECO:0000256" key="5">
    <source>
        <dbReference type="ARBA" id="ARBA00022884"/>
    </source>
</evidence>
<dbReference type="InterPro" id="IPR003751">
    <property type="entry name" value="CsrA"/>
</dbReference>
<dbReference type="HAMAP" id="MF_00167">
    <property type="entry name" value="CsrA"/>
    <property type="match status" value="1"/>
</dbReference>
<dbReference type="NCBIfam" id="TIGR00202">
    <property type="entry name" value="csrA"/>
    <property type="match status" value="1"/>
</dbReference>
<dbReference type="Pfam" id="PF02599">
    <property type="entry name" value="CsrA"/>
    <property type="match status" value="1"/>
</dbReference>
<dbReference type="FunFam" id="2.60.40.4380:FF:000002">
    <property type="entry name" value="Translational regulator CsrA"/>
    <property type="match status" value="1"/>
</dbReference>
<accession>A0A1G5RXW9</accession>
<dbReference type="GO" id="GO:0044781">
    <property type="term" value="P:bacterial-type flagellum organization"/>
    <property type="evidence" value="ECO:0007669"/>
    <property type="project" value="UniProtKB-KW"/>
</dbReference>
<keyword evidence="4 6" id="KW-0810">Translation regulation</keyword>
<dbReference type="RefSeq" id="WP_028247380.1">
    <property type="nucleotide sequence ID" value="NZ_FMWK01000006.1"/>
</dbReference>
<dbReference type="GO" id="GO:1902208">
    <property type="term" value="P:regulation of bacterial-type flagellum assembly"/>
    <property type="evidence" value="ECO:0007669"/>
    <property type="project" value="UniProtKB-UniRule"/>
</dbReference>
<keyword evidence="5 6" id="KW-0694">RNA-binding</keyword>
<evidence type="ECO:0000256" key="2">
    <source>
        <dbReference type="ARBA" id="ARBA00022491"/>
    </source>
</evidence>
<keyword evidence="3 6" id="KW-1005">Bacterial flagellum biogenesis</keyword>
<gene>
    <name evidence="6" type="primary">csrA</name>
    <name evidence="7" type="ORF">SAMN02910350_01437</name>
</gene>
<evidence type="ECO:0000313" key="7">
    <source>
        <dbReference type="EMBL" id="SCZ78767.1"/>
    </source>
</evidence>
<dbReference type="GO" id="GO:0048027">
    <property type="term" value="F:mRNA 5'-UTR binding"/>
    <property type="evidence" value="ECO:0007669"/>
    <property type="project" value="UniProtKB-UniRule"/>
</dbReference>
<comment type="subcellular location">
    <subcellularLocation>
        <location evidence="6">Cytoplasm</location>
    </subcellularLocation>
</comment>
<dbReference type="PANTHER" id="PTHR34984">
    <property type="entry name" value="CARBON STORAGE REGULATOR"/>
    <property type="match status" value="1"/>
</dbReference>
<dbReference type="PANTHER" id="PTHR34984:SF1">
    <property type="entry name" value="CARBON STORAGE REGULATOR"/>
    <property type="match status" value="1"/>
</dbReference>
<evidence type="ECO:0000256" key="4">
    <source>
        <dbReference type="ARBA" id="ARBA00022845"/>
    </source>
</evidence>
<name>A0A1G5RXW9_PSEXY</name>
<comment type="function">
    <text evidence="6">A translational regulator that binds mRNA to regulate translation initiation and/or mRNA stability. Usually binds in the 5'-UTR at or near the Shine-Dalgarno sequence preventing ribosome-binding, thus repressing translation. Its main target seems to be the major flagellin gene, while its function is anatagonized by FliW.</text>
</comment>
<dbReference type="Proteomes" id="UP000199428">
    <property type="component" value="Unassembled WGS sequence"/>
</dbReference>
<keyword evidence="2 6" id="KW-0678">Repressor</keyword>
<dbReference type="GO" id="GO:0006109">
    <property type="term" value="P:regulation of carbohydrate metabolic process"/>
    <property type="evidence" value="ECO:0007669"/>
    <property type="project" value="InterPro"/>
</dbReference>
<dbReference type="InterPro" id="IPR036107">
    <property type="entry name" value="CsrA_sf"/>
</dbReference>
<dbReference type="EMBL" id="FMWK01000006">
    <property type="protein sequence ID" value="SCZ78767.1"/>
    <property type="molecule type" value="Genomic_DNA"/>
</dbReference>